<keyword evidence="1" id="KW-0285">Flavoprotein</keyword>
<dbReference type="GO" id="GO:0006552">
    <property type="term" value="P:L-leucine catabolic process"/>
    <property type="evidence" value="ECO:0007669"/>
    <property type="project" value="TreeGrafter"/>
</dbReference>
<dbReference type="PIRSF" id="PIRSF016578">
    <property type="entry name" value="HsaA"/>
    <property type="match status" value="1"/>
</dbReference>
<keyword evidence="2" id="KW-0560">Oxidoreductase</keyword>
<keyword evidence="5" id="KW-0503">Monooxygenase</keyword>
<feature type="domain" description="Acyl-CoA dehydrogenase C-terminal" evidence="4">
    <location>
        <begin position="244"/>
        <end position="376"/>
    </location>
</feature>
<dbReference type="RefSeq" id="WP_088621586.1">
    <property type="nucleotide sequence ID" value="NZ_CP022129.1"/>
</dbReference>
<evidence type="ECO:0000256" key="1">
    <source>
        <dbReference type="ARBA" id="ARBA00022630"/>
    </source>
</evidence>
<dbReference type="EMBL" id="CP022129">
    <property type="protein sequence ID" value="ASF48725.1"/>
    <property type="molecule type" value="Genomic_DNA"/>
</dbReference>
<dbReference type="OrthoDB" id="571684at2"/>
<name>A0A1Z4C5C6_9GAMM</name>
<dbReference type="SUPFAM" id="SSF56645">
    <property type="entry name" value="Acyl-CoA dehydrogenase NM domain-like"/>
    <property type="match status" value="1"/>
</dbReference>
<dbReference type="AlphaFoldDB" id="A0A1Z4C5C6"/>
<dbReference type="InterPro" id="IPR013786">
    <property type="entry name" value="AcylCoA_DH/ox_N"/>
</dbReference>
<dbReference type="KEGG" id="mpsy:CEK71_11225"/>
<dbReference type="InterPro" id="IPR037069">
    <property type="entry name" value="AcylCoA_DH/ox_N_sf"/>
</dbReference>
<evidence type="ECO:0000256" key="2">
    <source>
        <dbReference type="ARBA" id="ARBA00023002"/>
    </source>
</evidence>
<dbReference type="Proteomes" id="UP000197019">
    <property type="component" value="Chromosome"/>
</dbReference>
<dbReference type="SUPFAM" id="SSF47203">
    <property type="entry name" value="Acyl-CoA dehydrogenase C-terminal domain-like"/>
    <property type="match status" value="1"/>
</dbReference>
<dbReference type="PANTHER" id="PTHR43884">
    <property type="entry name" value="ACYL-COA DEHYDROGENASE"/>
    <property type="match status" value="1"/>
</dbReference>
<evidence type="ECO:0000313" key="6">
    <source>
        <dbReference type="Proteomes" id="UP000197019"/>
    </source>
</evidence>
<evidence type="ECO:0000313" key="5">
    <source>
        <dbReference type="EMBL" id="ASF48725.1"/>
    </source>
</evidence>
<evidence type="ECO:0000259" key="4">
    <source>
        <dbReference type="Pfam" id="PF08028"/>
    </source>
</evidence>
<protein>
    <submittedName>
        <fullName evidence="5">Monooxygenase</fullName>
    </submittedName>
</protein>
<dbReference type="InterPro" id="IPR009100">
    <property type="entry name" value="AcylCoA_DH/oxidase_NM_dom_sf"/>
</dbReference>
<dbReference type="FunFam" id="2.40.110.10:FF:000020">
    <property type="entry name" value="Putative acyl-CoA dehydrogenase YdbM"/>
    <property type="match status" value="1"/>
</dbReference>
<keyword evidence="6" id="KW-1185">Reference proteome</keyword>
<dbReference type="InterPro" id="IPR036250">
    <property type="entry name" value="AcylCo_DH-like_C"/>
</dbReference>
<dbReference type="GO" id="GO:0004497">
    <property type="term" value="F:monooxygenase activity"/>
    <property type="evidence" value="ECO:0007669"/>
    <property type="project" value="UniProtKB-KW"/>
</dbReference>
<dbReference type="Gene3D" id="2.40.110.10">
    <property type="entry name" value="Butyryl-CoA Dehydrogenase, subunit A, domain 2"/>
    <property type="match status" value="1"/>
</dbReference>
<dbReference type="Gene3D" id="1.20.140.10">
    <property type="entry name" value="Butyryl-CoA Dehydrogenase, subunit A, domain 3"/>
    <property type="match status" value="1"/>
</dbReference>
<dbReference type="Pfam" id="PF02771">
    <property type="entry name" value="Acyl-CoA_dh_N"/>
    <property type="match status" value="1"/>
</dbReference>
<dbReference type="InterPro" id="IPR013107">
    <property type="entry name" value="Acyl-CoA_DH_C"/>
</dbReference>
<dbReference type="Pfam" id="PF08028">
    <property type="entry name" value="Acyl-CoA_dh_2"/>
    <property type="match status" value="1"/>
</dbReference>
<organism evidence="5 6">
    <name type="scientific">Methylovulum psychrotolerans</name>
    <dbReference type="NCBI Taxonomy" id="1704499"/>
    <lineage>
        <taxon>Bacteria</taxon>
        <taxon>Pseudomonadati</taxon>
        <taxon>Pseudomonadota</taxon>
        <taxon>Gammaproteobacteria</taxon>
        <taxon>Methylococcales</taxon>
        <taxon>Methylococcaceae</taxon>
        <taxon>Methylovulum</taxon>
    </lineage>
</organism>
<dbReference type="GO" id="GO:0008470">
    <property type="term" value="F:3-methylbutanoyl-CoA dehydrogenase activity"/>
    <property type="evidence" value="ECO:0007669"/>
    <property type="project" value="TreeGrafter"/>
</dbReference>
<evidence type="ECO:0000259" key="3">
    <source>
        <dbReference type="Pfam" id="PF02771"/>
    </source>
</evidence>
<sequence>MNKFTDNDSQENTAEQPDPFTIAKRLAELFALTVVERDYLGGTPKQERDEIRNSGLLALIIPKKYGGQGANWVDTMQIVRKIATVDSSLAHVFGFQHLMLATVRLFSKPEQWERWFEQTAQLNWFWGNALNPLDTRLTAKPFLGGYEFSGKKSFCSGAIDSEMLIVSAIATTDGKLLIAAIPTTRTGVSVIQDWDNIGQRQTDSGSVIFKKVRVEDYEILAEPGPLSTPFSCLRPLVAQLILTNIYLGIAEGAFEDARQYTLNEARPWHSSNMAAANQDPYILNHYGNFYVGLESTRVLSDLAAAKLDKAWQQDTQLGEEERGEVAIAISSAKVLATRTGMDITSNMFEVMGSRATHGGLRLDRHWRNLRTHTLHDPLDYKIKELGEWILNKAYPKPTFYS</sequence>
<dbReference type="Gene3D" id="1.10.540.10">
    <property type="entry name" value="Acyl-CoA dehydrogenase/oxidase, N-terminal domain"/>
    <property type="match status" value="1"/>
</dbReference>
<reference evidence="5 6" key="1">
    <citation type="submission" date="2017-06" db="EMBL/GenBank/DDBJ databases">
        <title>Genome Sequencing of the methanotroph Methylovulum psychrotolerants str. HV10-M2 isolated from a high-altitude environment.</title>
        <authorList>
            <person name="Mateos-Rivera A."/>
        </authorList>
    </citation>
    <scope>NUCLEOTIDE SEQUENCE [LARGE SCALE GENOMIC DNA]</scope>
    <source>
        <strain evidence="5 6">HV10_M2</strain>
    </source>
</reference>
<dbReference type="InterPro" id="IPR046373">
    <property type="entry name" value="Acyl-CoA_Oxase/DH_mid-dom_sf"/>
</dbReference>
<gene>
    <name evidence="5" type="ORF">CEK71_11225</name>
</gene>
<dbReference type="PANTHER" id="PTHR43884:SF12">
    <property type="entry name" value="ISOVALERYL-COA DEHYDROGENASE, MITOCHONDRIAL-RELATED"/>
    <property type="match status" value="1"/>
</dbReference>
<feature type="domain" description="Acyl-CoA dehydrogenase/oxidase N-terminal" evidence="3">
    <location>
        <begin position="41"/>
        <end position="121"/>
    </location>
</feature>
<proteinExistence type="predicted"/>
<accession>A0A1Z4C5C6</accession>
<dbReference type="GO" id="GO:0050660">
    <property type="term" value="F:flavin adenine dinucleotide binding"/>
    <property type="evidence" value="ECO:0007669"/>
    <property type="project" value="InterPro"/>
</dbReference>